<protein>
    <submittedName>
        <fullName evidence="11">Na+/H+ antiporter NhaC family protein</fullName>
    </submittedName>
</protein>
<feature type="domain" description="Na+/H+ antiporter NhaC-like C-terminal" evidence="10">
    <location>
        <begin position="182"/>
        <end position="442"/>
    </location>
</feature>
<accession>A0AAU7VJ70</accession>
<proteinExistence type="inferred from homology"/>
<evidence type="ECO:0000256" key="2">
    <source>
        <dbReference type="ARBA" id="ARBA00022448"/>
    </source>
</evidence>
<keyword evidence="3" id="KW-0050">Antiport</keyword>
<feature type="transmembrane region" description="Helical" evidence="9">
    <location>
        <begin position="102"/>
        <end position="132"/>
    </location>
</feature>
<comment type="subcellular location">
    <subcellularLocation>
        <location evidence="1">Cell membrane</location>
        <topology evidence="1">Multi-pass membrane protein</topology>
    </subcellularLocation>
</comment>
<reference evidence="11" key="2">
    <citation type="submission" date="2024-06" db="EMBL/GenBank/DDBJ databases">
        <authorList>
            <person name="Petrova K.O."/>
            <person name="Toshchakov S.V."/>
            <person name="Boltjanskaja Y.V."/>
            <person name="Kevbrin V."/>
        </authorList>
    </citation>
    <scope>NUCLEOTIDE SEQUENCE</scope>
    <source>
        <strain evidence="11">Z-910T</strain>
    </source>
</reference>
<organism evidence="11">
    <name type="scientific">Proteinivorax tanatarense</name>
    <dbReference type="NCBI Taxonomy" id="1260629"/>
    <lineage>
        <taxon>Bacteria</taxon>
        <taxon>Bacillati</taxon>
        <taxon>Bacillota</taxon>
        <taxon>Clostridia</taxon>
        <taxon>Eubacteriales</taxon>
        <taxon>Proteinivoracaceae</taxon>
        <taxon>Proteinivorax</taxon>
    </lineage>
</organism>
<evidence type="ECO:0000256" key="6">
    <source>
        <dbReference type="ARBA" id="ARBA00022989"/>
    </source>
</evidence>
<evidence type="ECO:0000256" key="5">
    <source>
        <dbReference type="ARBA" id="ARBA00022692"/>
    </source>
</evidence>
<feature type="transmembrane region" description="Helical" evidence="9">
    <location>
        <begin position="7"/>
        <end position="25"/>
    </location>
</feature>
<keyword evidence="4" id="KW-1003">Cell membrane</keyword>
<feature type="transmembrane region" description="Helical" evidence="9">
    <location>
        <begin position="31"/>
        <end position="53"/>
    </location>
</feature>
<evidence type="ECO:0000313" key="11">
    <source>
        <dbReference type="EMBL" id="XBX74087.1"/>
    </source>
</evidence>
<evidence type="ECO:0000256" key="9">
    <source>
        <dbReference type="SAM" id="Phobius"/>
    </source>
</evidence>
<dbReference type="InterPro" id="IPR052180">
    <property type="entry name" value="NhaC_Na-H+_Antiporter"/>
</dbReference>
<evidence type="ECO:0000256" key="7">
    <source>
        <dbReference type="ARBA" id="ARBA00023136"/>
    </source>
</evidence>
<feature type="transmembrane region" description="Helical" evidence="9">
    <location>
        <begin position="188"/>
        <end position="209"/>
    </location>
</feature>
<dbReference type="GO" id="GO:0015297">
    <property type="term" value="F:antiporter activity"/>
    <property type="evidence" value="ECO:0007669"/>
    <property type="project" value="UniProtKB-KW"/>
</dbReference>
<gene>
    <name evidence="11" type="ORF">PRVXT_002111</name>
</gene>
<evidence type="ECO:0000256" key="1">
    <source>
        <dbReference type="ARBA" id="ARBA00004651"/>
    </source>
</evidence>
<dbReference type="PANTHER" id="PTHR33451">
    <property type="entry name" value="MALATE-2H(+)/NA(+)-LACTATE ANTIPORTER"/>
    <property type="match status" value="1"/>
</dbReference>
<feature type="transmembrane region" description="Helical" evidence="9">
    <location>
        <begin position="423"/>
        <end position="442"/>
    </location>
</feature>
<keyword evidence="6 9" id="KW-1133">Transmembrane helix</keyword>
<feature type="transmembrane region" description="Helical" evidence="9">
    <location>
        <begin position="221"/>
        <end position="242"/>
    </location>
</feature>
<evidence type="ECO:0000256" key="8">
    <source>
        <dbReference type="ARBA" id="ARBA00038435"/>
    </source>
</evidence>
<dbReference type="PANTHER" id="PTHR33451:SF4">
    <property type="entry name" value="NA+_H+ ANTIPORTER"/>
    <property type="match status" value="1"/>
</dbReference>
<name>A0AAU7VJ70_9FIRM</name>
<reference evidence="11" key="1">
    <citation type="journal article" date="2013" name="Extremophiles">
        <title>Proteinivorax tanatarense gen. nov., sp. nov., an anaerobic, haloalkaliphilic, proteolytic bacterium isolated from a decaying algal bloom, and proposal of Proteinivoraceae fam. nov.</title>
        <authorList>
            <person name="Kevbrin V."/>
            <person name="Boltyanskaya Y."/>
            <person name="Zhilina T."/>
            <person name="Kolganova T."/>
            <person name="Lavrentjeva E."/>
            <person name="Kuznetsov B."/>
        </authorList>
    </citation>
    <scope>NUCLEOTIDE SEQUENCE</scope>
    <source>
        <strain evidence="11">Z-910T</strain>
    </source>
</reference>
<dbReference type="InterPro" id="IPR018461">
    <property type="entry name" value="Na/H_Antiport_NhaC-like_C"/>
</dbReference>
<comment type="similarity">
    <text evidence="8">Belongs to the NhaC Na(+)/H(+) (TC 2.A.35) antiporter family.</text>
</comment>
<dbReference type="GO" id="GO:0005886">
    <property type="term" value="C:plasma membrane"/>
    <property type="evidence" value="ECO:0007669"/>
    <property type="project" value="UniProtKB-SubCell"/>
</dbReference>
<feature type="transmembrane region" description="Helical" evidence="9">
    <location>
        <begin position="65"/>
        <end position="82"/>
    </location>
</feature>
<sequence length="459" mass="49303">MDKKTSLIISIFILTAIVASVAMGISLLFPFIISNIFCIAFLSLSGLDIKKLLFIGYKGMMECKVLYIFILLIGANISVWMASGVVPGMMYYGFEYLKETNFLFMAFVLTAFMSVFMGTAVGTISTLGIALLGVGQGFGIPEEVLLGVIVSGAFIADKVSPISGLFNLTLKATETSFKRALISMSKTLVPVVIITATIYYLLGLIYASGEDYQLVAAYQQALLEGFKISPLLLLLPVIVVLLPLKGVSIIPTILAGLIGGGIITMVYQGDTTFLQLISYTFFGYSAQTNVPELNSILISGGIAGMVEVVAIVASVITLSNILDRSGVLKPVIYDPIKKVKEKGELILKTGLIGGMLTVVTCDQTMGIVLLGKVYKPKFVELGVDKSILARTISDSSTVIAPLMPWNVNAIIIGTLTGVSATMYAPYAVLCYLFPLTVLYIFVSSKLGKVKLKKLEKILN</sequence>
<dbReference type="Pfam" id="PF03553">
    <property type="entry name" value="Na_H_antiporter"/>
    <property type="match status" value="1"/>
</dbReference>
<keyword evidence="2" id="KW-0813">Transport</keyword>
<dbReference type="RefSeq" id="WP_350342845.1">
    <property type="nucleotide sequence ID" value="NZ_CP158367.1"/>
</dbReference>
<evidence type="ECO:0000256" key="3">
    <source>
        <dbReference type="ARBA" id="ARBA00022449"/>
    </source>
</evidence>
<dbReference type="EMBL" id="CP158367">
    <property type="protein sequence ID" value="XBX74087.1"/>
    <property type="molecule type" value="Genomic_DNA"/>
</dbReference>
<dbReference type="AlphaFoldDB" id="A0AAU7VJ70"/>
<evidence type="ECO:0000259" key="10">
    <source>
        <dbReference type="Pfam" id="PF03553"/>
    </source>
</evidence>
<evidence type="ECO:0000256" key="4">
    <source>
        <dbReference type="ARBA" id="ARBA00022475"/>
    </source>
</evidence>
<keyword evidence="5 9" id="KW-0812">Transmembrane</keyword>
<keyword evidence="7 9" id="KW-0472">Membrane</keyword>
<feature type="transmembrane region" description="Helical" evidence="9">
    <location>
        <begin position="248"/>
        <end position="266"/>
    </location>
</feature>
<feature type="transmembrane region" description="Helical" evidence="9">
    <location>
        <begin position="296"/>
        <end position="322"/>
    </location>
</feature>